<gene>
    <name evidence="5" type="ORF">HUK65_15720</name>
</gene>
<evidence type="ECO:0000259" key="4">
    <source>
        <dbReference type="Pfam" id="PF00535"/>
    </source>
</evidence>
<dbReference type="Proteomes" id="UP000529417">
    <property type="component" value="Unassembled WGS sequence"/>
</dbReference>
<dbReference type="InterPro" id="IPR029044">
    <property type="entry name" value="Nucleotide-diphossugar_trans"/>
</dbReference>
<accession>A0A7Z0KZM8</accession>
<dbReference type="GO" id="GO:0016757">
    <property type="term" value="F:glycosyltransferase activity"/>
    <property type="evidence" value="ECO:0007669"/>
    <property type="project" value="UniProtKB-KW"/>
</dbReference>
<evidence type="ECO:0000313" key="6">
    <source>
        <dbReference type="Proteomes" id="UP000529417"/>
    </source>
</evidence>
<dbReference type="Pfam" id="PF00535">
    <property type="entry name" value="Glycos_transf_2"/>
    <property type="match status" value="1"/>
</dbReference>
<comment type="caution">
    <text evidence="5">The sequence shown here is derived from an EMBL/GenBank/DDBJ whole genome shotgun (WGS) entry which is preliminary data.</text>
</comment>
<keyword evidence="3 5" id="KW-0808">Transferase</keyword>
<keyword evidence="2" id="KW-0328">Glycosyltransferase</keyword>
<evidence type="ECO:0000256" key="2">
    <source>
        <dbReference type="ARBA" id="ARBA00022676"/>
    </source>
</evidence>
<sequence>MTEPQLSVIVPVYRDGAVLAVLLAALAAQQGLTPGTFELIVVDNDPHGPAPLPPLSSLSPLPFTAQLLPCAAPGSYAARNAGAAVARGGHLVFTDADCRPAPDWLAAMAEALRAHPGAILAGPVVLDPGPAPTPWAIFDTVRGIPQAAFVRRGYGATANLALARGLFARLGGFDAARLSGGDAEFCRRAGRTGVPMRYVPGAAVHHPARASRTALETKARRIKGGQVASGPPLRRLLWTLRSLVPPVREMAAYLLGPHPWRWKATACRVRMQLWGVELAELARLLILRRPPERR</sequence>
<feature type="domain" description="Glycosyltransferase 2-like" evidence="4">
    <location>
        <begin position="7"/>
        <end position="125"/>
    </location>
</feature>
<dbReference type="EMBL" id="JACBXS010000045">
    <property type="protein sequence ID" value="NYS26435.1"/>
    <property type="molecule type" value="Genomic_DNA"/>
</dbReference>
<evidence type="ECO:0000256" key="1">
    <source>
        <dbReference type="ARBA" id="ARBA00006739"/>
    </source>
</evidence>
<dbReference type="PANTHER" id="PTHR43179:SF12">
    <property type="entry name" value="GALACTOFURANOSYLTRANSFERASE GLFT2"/>
    <property type="match status" value="1"/>
</dbReference>
<organism evidence="5 6">
    <name type="scientific">Rhabdonatronobacter sediminivivens</name>
    <dbReference type="NCBI Taxonomy" id="2743469"/>
    <lineage>
        <taxon>Bacteria</taxon>
        <taxon>Pseudomonadati</taxon>
        <taxon>Pseudomonadota</taxon>
        <taxon>Alphaproteobacteria</taxon>
        <taxon>Rhodobacterales</taxon>
        <taxon>Paracoccaceae</taxon>
        <taxon>Rhabdonatronobacter</taxon>
    </lineage>
</organism>
<protein>
    <submittedName>
        <fullName evidence="5">Glycosyltransferase</fullName>
    </submittedName>
</protein>
<name>A0A7Z0KZM8_9RHOB</name>
<evidence type="ECO:0000313" key="5">
    <source>
        <dbReference type="EMBL" id="NYS26435.1"/>
    </source>
</evidence>
<dbReference type="PANTHER" id="PTHR43179">
    <property type="entry name" value="RHAMNOSYLTRANSFERASE WBBL"/>
    <property type="match status" value="1"/>
</dbReference>
<comment type="similarity">
    <text evidence="1">Belongs to the glycosyltransferase 2 family.</text>
</comment>
<keyword evidence="6" id="KW-1185">Reference proteome</keyword>
<evidence type="ECO:0000256" key="3">
    <source>
        <dbReference type="ARBA" id="ARBA00022679"/>
    </source>
</evidence>
<dbReference type="InterPro" id="IPR001173">
    <property type="entry name" value="Glyco_trans_2-like"/>
</dbReference>
<dbReference type="Gene3D" id="3.90.550.10">
    <property type="entry name" value="Spore Coat Polysaccharide Biosynthesis Protein SpsA, Chain A"/>
    <property type="match status" value="1"/>
</dbReference>
<dbReference type="RefSeq" id="WP_179907230.1">
    <property type="nucleotide sequence ID" value="NZ_JACBXS010000045.1"/>
</dbReference>
<reference evidence="5 6" key="1">
    <citation type="journal article" date="2000" name="Arch. Microbiol.">
        <title>Rhodobaca bogoriensis gen. nov. and sp. nov., an alkaliphilic purple nonsulfur bacterium from African Rift Valley soda lakes.</title>
        <authorList>
            <person name="Milford A.D."/>
            <person name="Achenbach L.A."/>
            <person name="Jung D.O."/>
            <person name="Madigan M.T."/>
        </authorList>
    </citation>
    <scope>NUCLEOTIDE SEQUENCE [LARGE SCALE GENOMIC DNA]</scope>
    <source>
        <strain evidence="5 6">2376</strain>
    </source>
</reference>
<dbReference type="SUPFAM" id="SSF53448">
    <property type="entry name" value="Nucleotide-diphospho-sugar transferases"/>
    <property type="match status" value="1"/>
</dbReference>
<proteinExistence type="inferred from homology"/>
<dbReference type="AlphaFoldDB" id="A0A7Z0KZM8"/>